<dbReference type="InterPro" id="IPR036074">
    <property type="entry name" value="CbiD_sf"/>
</dbReference>
<comment type="function">
    <text evidence="5">Catalyzes the methylation of C-1 in cobalt-precorrin-5B to form cobalt-precorrin-6A.</text>
</comment>
<dbReference type="NCBIfam" id="TIGR00312">
    <property type="entry name" value="cbiD"/>
    <property type="match status" value="1"/>
</dbReference>
<dbReference type="PANTHER" id="PTHR35863">
    <property type="entry name" value="COBALT-PRECORRIN-5B C(1)-METHYLTRANSFERASE"/>
    <property type="match status" value="1"/>
</dbReference>
<dbReference type="EMBL" id="FQXH01000023">
    <property type="protein sequence ID" value="SHH40991.1"/>
    <property type="molecule type" value="Genomic_DNA"/>
</dbReference>
<proteinExistence type="inferred from homology"/>
<evidence type="ECO:0000256" key="3">
    <source>
        <dbReference type="ARBA" id="ARBA00022679"/>
    </source>
</evidence>
<comment type="similarity">
    <text evidence="5">Belongs to the CbiD family.</text>
</comment>
<evidence type="ECO:0000256" key="4">
    <source>
        <dbReference type="ARBA" id="ARBA00022691"/>
    </source>
</evidence>
<dbReference type="RefSeq" id="WP_072725814.1">
    <property type="nucleotide sequence ID" value="NZ_FQXH01000023.1"/>
</dbReference>
<evidence type="ECO:0000256" key="1">
    <source>
        <dbReference type="ARBA" id="ARBA00022573"/>
    </source>
</evidence>
<comment type="pathway">
    <text evidence="5">Cofactor biosynthesis; adenosylcobalamin biosynthesis; cob(II)yrinate a,c-diamide from sirohydrochlorin (anaerobic route): step 6/10.</text>
</comment>
<keyword evidence="2 5" id="KW-0489">Methyltransferase</keyword>
<dbReference type="EC" id="2.1.1.195" evidence="5"/>
<protein>
    <recommendedName>
        <fullName evidence="5">Cobalt-precorrin-5B C(1)-methyltransferase</fullName>
        <ecNumber evidence="5">2.1.1.195</ecNumber>
    </recommendedName>
    <alternativeName>
        <fullName evidence="5">Cobalt-precorrin-6A synthase</fullName>
    </alternativeName>
</protein>
<dbReference type="AlphaFoldDB" id="A0A1M5SR31"/>
<dbReference type="OrthoDB" id="6439987at2"/>
<evidence type="ECO:0000313" key="7">
    <source>
        <dbReference type="Proteomes" id="UP000242520"/>
    </source>
</evidence>
<organism evidence="6 7">
    <name type="scientific">Tepidibacter thalassicus DSM 15285</name>
    <dbReference type="NCBI Taxonomy" id="1123350"/>
    <lineage>
        <taxon>Bacteria</taxon>
        <taxon>Bacillati</taxon>
        <taxon>Bacillota</taxon>
        <taxon>Clostridia</taxon>
        <taxon>Peptostreptococcales</taxon>
        <taxon>Peptostreptococcaceae</taxon>
        <taxon>Tepidibacter</taxon>
    </lineage>
</organism>
<dbReference type="PIRSF" id="PIRSF026782">
    <property type="entry name" value="CbiD"/>
    <property type="match status" value="1"/>
</dbReference>
<dbReference type="Pfam" id="PF01888">
    <property type="entry name" value="CbiD"/>
    <property type="match status" value="1"/>
</dbReference>
<accession>A0A1M5SR31</accession>
<name>A0A1M5SR31_9FIRM</name>
<sequence>MEKYVYIDGKKYRRGYTTGSTATGAAKAAALMALNNKLVEYVEIDTPRGVKLNLKVENQSFRKNEAVASVKKDGGDDKDVTHGIDIFAKVIINNSGKITIDGGIGVGRVTKKGLNIPIGDAAINKVPRQMIEKEVRKVVNDLGADIIIYIPKGEEIAKKTFNPRLGIEGGISIIGTSGIVEPMSEEGWKKSLSIELKMKREQGMKNIILVPGNHGENFVEEVLNIDLKNVVRTSNFIGYMLKEAERFEFKKILLVGHLGKFVKLAGGIFHTHSKMADCRMEILITHLALMGAPKEFLREIYICPTTEAAIELIKGSGYEDVYNIIANKGKEKVLQRLDKNIEVEMIIFSMELNILGKSTGADNLLEVFK</sequence>
<evidence type="ECO:0000256" key="5">
    <source>
        <dbReference type="HAMAP-Rule" id="MF_00787"/>
    </source>
</evidence>
<dbReference type="GO" id="GO:0019251">
    <property type="term" value="P:anaerobic cobalamin biosynthetic process"/>
    <property type="evidence" value="ECO:0007669"/>
    <property type="project" value="UniProtKB-UniRule"/>
</dbReference>
<keyword evidence="4 5" id="KW-0949">S-adenosyl-L-methionine</keyword>
<comment type="catalytic activity">
    <reaction evidence="5">
        <text>Co-precorrin-5B + S-adenosyl-L-methionine = Co-precorrin-6A + S-adenosyl-L-homocysteine</text>
        <dbReference type="Rhea" id="RHEA:26285"/>
        <dbReference type="ChEBI" id="CHEBI:57856"/>
        <dbReference type="ChEBI" id="CHEBI:59789"/>
        <dbReference type="ChEBI" id="CHEBI:60063"/>
        <dbReference type="ChEBI" id="CHEBI:60064"/>
        <dbReference type="EC" id="2.1.1.195"/>
    </reaction>
</comment>
<reference evidence="7" key="1">
    <citation type="submission" date="2016-11" db="EMBL/GenBank/DDBJ databases">
        <authorList>
            <person name="Varghese N."/>
            <person name="Submissions S."/>
        </authorList>
    </citation>
    <scope>NUCLEOTIDE SEQUENCE [LARGE SCALE GENOMIC DNA]</scope>
    <source>
        <strain evidence="7">DSM 15285</strain>
    </source>
</reference>
<evidence type="ECO:0000313" key="6">
    <source>
        <dbReference type="EMBL" id="SHH40991.1"/>
    </source>
</evidence>
<dbReference type="Gene3D" id="3.30.2110.10">
    <property type="entry name" value="CbiD-like"/>
    <property type="match status" value="1"/>
</dbReference>
<keyword evidence="3 5" id="KW-0808">Transferase</keyword>
<gene>
    <name evidence="5" type="primary">cbiD</name>
    <name evidence="6" type="ORF">SAMN02744040_01869</name>
</gene>
<keyword evidence="1 5" id="KW-0169">Cobalamin biosynthesis</keyword>
<dbReference type="GO" id="GO:0032259">
    <property type="term" value="P:methylation"/>
    <property type="evidence" value="ECO:0007669"/>
    <property type="project" value="UniProtKB-KW"/>
</dbReference>
<keyword evidence="7" id="KW-1185">Reference proteome</keyword>
<dbReference type="InterPro" id="IPR002748">
    <property type="entry name" value="CbiD"/>
</dbReference>
<evidence type="ECO:0000256" key="2">
    <source>
        <dbReference type="ARBA" id="ARBA00022603"/>
    </source>
</evidence>
<dbReference type="GO" id="GO:0043780">
    <property type="term" value="F:cobalt-precorrin-5B C1-methyltransferase activity"/>
    <property type="evidence" value="ECO:0007669"/>
    <property type="project" value="RHEA"/>
</dbReference>
<dbReference type="STRING" id="1123350.SAMN02744040_01869"/>
<dbReference type="Proteomes" id="UP000242520">
    <property type="component" value="Unassembled WGS sequence"/>
</dbReference>
<dbReference type="PANTHER" id="PTHR35863:SF1">
    <property type="entry name" value="COBALT-PRECORRIN-5B C(1)-METHYLTRANSFERASE"/>
    <property type="match status" value="1"/>
</dbReference>
<dbReference type="SUPFAM" id="SSF111342">
    <property type="entry name" value="CbiD-like"/>
    <property type="match status" value="1"/>
</dbReference>
<dbReference type="UniPathway" id="UPA00148">
    <property type="reaction ID" value="UER00227"/>
</dbReference>
<dbReference type="HAMAP" id="MF_00787">
    <property type="entry name" value="CbiD"/>
    <property type="match status" value="1"/>
</dbReference>